<comment type="subcellular location">
    <subcellularLocation>
        <location evidence="1">Mitochondrion</location>
    </subcellularLocation>
</comment>
<evidence type="ECO:0000256" key="2">
    <source>
        <dbReference type="ARBA" id="ARBA00022857"/>
    </source>
</evidence>
<accession>A0ABM1BL07</accession>
<dbReference type="PANTHER" id="PTHR44889:SF1">
    <property type="entry name" value="INACTIVE HYDROXYSTEROID DEHYDROGENASE-LIKE PROTEIN 1"/>
    <property type="match status" value="1"/>
</dbReference>
<gene>
    <name evidence="7" type="primary">LOC106468238</name>
</gene>
<dbReference type="RefSeq" id="XP_013784109.2">
    <property type="nucleotide sequence ID" value="XM_013928655.2"/>
</dbReference>
<reference evidence="7" key="1">
    <citation type="submission" date="2025-08" db="UniProtKB">
        <authorList>
            <consortium name="RefSeq"/>
        </authorList>
    </citation>
    <scope>IDENTIFICATION</scope>
    <source>
        <tissue evidence="7">Muscle</tissue>
    </source>
</reference>
<dbReference type="InterPro" id="IPR002347">
    <property type="entry name" value="SDR_fam"/>
</dbReference>
<comment type="similarity">
    <text evidence="4">Belongs to the short-chain dehydrogenases/reductases (SDR) family. 17-beta-HSD 3 subfamily.</text>
</comment>
<evidence type="ECO:0000256" key="4">
    <source>
        <dbReference type="ARBA" id="ARBA00038261"/>
    </source>
</evidence>
<proteinExistence type="inferred from homology"/>
<dbReference type="InterPro" id="IPR052149">
    <property type="entry name" value="17-beta-HSD3-like"/>
</dbReference>
<evidence type="ECO:0000256" key="1">
    <source>
        <dbReference type="ARBA" id="ARBA00004173"/>
    </source>
</evidence>
<evidence type="ECO:0000256" key="5">
    <source>
        <dbReference type="SAM" id="Phobius"/>
    </source>
</evidence>
<keyword evidence="2" id="KW-0521">NADP</keyword>
<evidence type="ECO:0000313" key="6">
    <source>
        <dbReference type="Proteomes" id="UP000694941"/>
    </source>
</evidence>
<name>A0ABM1BL07_LIMPO</name>
<keyword evidence="5" id="KW-0472">Membrane</keyword>
<dbReference type="GeneID" id="106468238"/>
<keyword evidence="5" id="KW-1133">Transmembrane helix</keyword>
<organism evidence="6 7">
    <name type="scientific">Limulus polyphemus</name>
    <name type="common">Atlantic horseshoe crab</name>
    <dbReference type="NCBI Taxonomy" id="6850"/>
    <lineage>
        <taxon>Eukaryota</taxon>
        <taxon>Metazoa</taxon>
        <taxon>Ecdysozoa</taxon>
        <taxon>Arthropoda</taxon>
        <taxon>Chelicerata</taxon>
        <taxon>Merostomata</taxon>
        <taxon>Xiphosura</taxon>
        <taxon>Limulidae</taxon>
        <taxon>Limulus</taxon>
    </lineage>
</organism>
<keyword evidence="6" id="KW-1185">Reference proteome</keyword>
<keyword evidence="3" id="KW-0496">Mitochondrion</keyword>
<dbReference type="Gene3D" id="3.40.50.720">
    <property type="entry name" value="NAD(P)-binding Rossmann-like Domain"/>
    <property type="match status" value="1"/>
</dbReference>
<dbReference type="SUPFAM" id="SSF51735">
    <property type="entry name" value="NAD(P)-binding Rossmann-fold domains"/>
    <property type="match status" value="1"/>
</dbReference>
<feature type="transmembrane region" description="Helical" evidence="5">
    <location>
        <begin position="24"/>
        <end position="45"/>
    </location>
</feature>
<dbReference type="Proteomes" id="UP000694941">
    <property type="component" value="Unplaced"/>
</dbReference>
<keyword evidence="5" id="KW-0812">Transmembrane</keyword>
<dbReference type="Pfam" id="PF00106">
    <property type="entry name" value="adh_short"/>
    <property type="match status" value="1"/>
</dbReference>
<dbReference type="PRINTS" id="PR00081">
    <property type="entry name" value="GDHRDH"/>
</dbReference>
<evidence type="ECO:0000256" key="3">
    <source>
        <dbReference type="ARBA" id="ARBA00023128"/>
    </source>
</evidence>
<dbReference type="InterPro" id="IPR036291">
    <property type="entry name" value="NAD(P)-bd_dom_sf"/>
</dbReference>
<dbReference type="PANTHER" id="PTHR44889">
    <property type="entry name" value="INACTIVE HYDROXYSTEROID DEHYDROGENASE-LIKE PROTEIN 1"/>
    <property type="match status" value="1"/>
</dbReference>
<protein>
    <submittedName>
        <fullName evidence="7">Inactive hydroxysteroid dehydrogenase-like protein 1</fullName>
    </submittedName>
</protein>
<evidence type="ECO:0000313" key="7">
    <source>
        <dbReference type="RefSeq" id="XP_013784109.2"/>
    </source>
</evidence>
<sequence length="187" mass="21284">MAAVDQAIYLIREVGRQLKRCQELLAVIGLLYASKTTLIFAWKVFQGFRVYFIARLSQQDFKRYGSWAVVTGGTDGIGKAYCREFAKRGLNIIIISRSLDKLKTTAEELEKDFGVATGIIQADFTEISRDLYTEIKEQLEDKEIGILVNNVGVMYDYPSYFLEVPETVSTCNYLILPPTVLENFPRQ</sequence>